<organism evidence="2 3">
    <name type="scientific">Paludifilum halophilum</name>
    <dbReference type="NCBI Taxonomy" id="1642702"/>
    <lineage>
        <taxon>Bacteria</taxon>
        <taxon>Bacillati</taxon>
        <taxon>Bacillota</taxon>
        <taxon>Bacilli</taxon>
        <taxon>Bacillales</taxon>
        <taxon>Thermoactinomycetaceae</taxon>
        <taxon>Paludifilum</taxon>
    </lineage>
</organism>
<feature type="region of interest" description="Disordered" evidence="1">
    <location>
        <begin position="1"/>
        <end position="22"/>
    </location>
</feature>
<evidence type="ECO:0000313" key="2">
    <source>
        <dbReference type="EMBL" id="OYD06946.1"/>
    </source>
</evidence>
<dbReference type="RefSeq" id="WP_094265144.1">
    <property type="nucleotide sequence ID" value="NZ_NOWF01000008.1"/>
</dbReference>
<gene>
    <name evidence="2" type="ORF">CHM34_13490</name>
</gene>
<accession>A0A235B3Q0</accession>
<keyword evidence="3" id="KW-1185">Reference proteome</keyword>
<dbReference type="OrthoDB" id="2988329at2"/>
<reference evidence="2 3" key="1">
    <citation type="submission" date="2017-07" db="EMBL/GenBank/DDBJ databases">
        <title>The genome sequence of Paludifilum halophilum highlights mechanisms for microbial adaptation to high salt environemnts.</title>
        <authorList>
            <person name="Belbahri L."/>
        </authorList>
    </citation>
    <scope>NUCLEOTIDE SEQUENCE [LARGE SCALE GENOMIC DNA]</scope>
    <source>
        <strain evidence="2 3">DSM 102817</strain>
    </source>
</reference>
<evidence type="ECO:0000256" key="1">
    <source>
        <dbReference type="SAM" id="MobiDB-lite"/>
    </source>
</evidence>
<dbReference type="EMBL" id="NOWF01000008">
    <property type="protein sequence ID" value="OYD06946.1"/>
    <property type="molecule type" value="Genomic_DNA"/>
</dbReference>
<dbReference type="Proteomes" id="UP000215459">
    <property type="component" value="Unassembled WGS sequence"/>
</dbReference>
<proteinExistence type="predicted"/>
<name>A0A235B3Q0_9BACL</name>
<evidence type="ECO:0000313" key="3">
    <source>
        <dbReference type="Proteomes" id="UP000215459"/>
    </source>
</evidence>
<dbReference type="AlphaFoldDB" id="A0A235B3Q0"/>
<sequence>MTPDLHRKTQTSPDGPRPSCLSPAQRALNFSLRGEAMVLSISSQMSSTGNPRKLEGLLDLQRENVHTSHHRLTAWGSLQRISLQDWHEAVLSDLVVSLYRARHHDRIRRGGLMAMKRSASPPVKPAVENLIAWLDFTQRSLQETMVYSKELVGIRRWNQLSSPPSK</sequence>
<comment type="caution">
    <text evidence="2">The sequence shown here is derived from an EMBL/GenBank/DDBJ whole genome shotgun (WGS) entry which is preliminary data.</text>
</comment>
<protein>
    <submittedName>
        <fullName evidence="2">Uncharacterized protein</fullName>
    </submittedName>
</protein>